<dbReference type="RefSeq" id="WP_084269417.1">
    <property type="nucleotide sequence ID" value="NZ_LWMV01000091.1"/>
</dbReference>
<accession>A0A166CHQ2</accession>
<dbReference type="AlphaFoldDB" id="A0A166CHQ2"/>
<name>A0A166CHQ2_9EURY</name>
<comment type="caution">
    <text evidence="2">The sequence shown here is derived from an EMBL/GenBank/DDBJ whole genome shotgun (WGS) entry which is preliminary data.</text>
</comment>
<organism evidence="2 3">
    <name type="scientific">Methanobrevibacter curvatus</name>
    <dbReference type="NCBI Taxonomy" id="49547"/>
    <lineage>
        <taxon>Archaea</taxon>
        <taxon>Methanobacteriati</taxon>
        <taxon>Methanobacteriota</taxon>
        <taxon>Methanomada group</taxon>
        <taxon>Methanobacteria</taxon>
        <taxon>Methanobacteriales</taxon>
        <taxon>Methanobacteriaceae</taxon>
        <taxon>Methanobrevibacter</taxon>
    </lineage>
</organism>
<dbReference type="Proteomes" id="UP000077245">
    <property type="component" value="Unassembled WGS sequence"/>
</dbReference>
<evidence type="ECO:0000313" key="3">
    <source>
        <dbReference type="Proteomes" id="UP000077245"/>
    </source>
</evidence>
<keyword evidence="1" id="KW-1133">Transmembrane helix</keyword>
<keyword evidence="1" id="KW-0812">Transmembrane</keyword>
<dbReference type="Pfam" id="PF09858">
    <property type="entry name" value="DUF2085"/>
    <property type="match status" value="1"/>
</dbReference>
<proteinExistence type="predicted"/>
<dbReference type="PATRIC" id="fig|49547.3.peg.486"/>
<sequence>MKFNTQYIDLIEGKIEGAYKFPYFLICHRIPQRTFKIKGHHFPVCARCTGIYISAACFFAFVILTRPYLDLSYVLLGILLIIPMLVDDISQLIGLRESNNMLRFLTGLLGGPALIILSSFIKFIIFT</sequence>
<protein>
    <recommendedName>
        <fullName evidence="4">DUF2085 domain-containing protein</fullName>
    </recommendedName>
</protein>
<keyword evidence="1" id="KW-0472">Membrane</keyword>
<evidence type="ECO:0000313" key="2">
    <source>
        <dbReference type="EMBL" id="KZX14457.1"/>
    </source>
</evidence>
<feature type="transmembrane region" description="Helical" evidence="1">
    <location>
        <begin position="102"/>
        <end position="125"/>
    </location>
</feature>
<dbReference type="OrthoDB" id="65798at2157"/>
<dbReference type="InterPro" id="IPR019206">
    <property type="entry name" value="DUF2085_TM"/>
</dbReference>
<dbReference type="STRING" id="49547.MBCUR_04630"/>
<keyword evidence="3" id="KW-1185">Reference proteome</keyword>
<reference evidence="2 3" key="1">
    <citation type="submission" date="2016-04" db="EMBL/GenBank/DDBJ databases">
        <title>Genome sequence of Methanobrevibacter curvatus DSM 11111.</title>
        <authorList>
            <person name="Poehlein A."/>
            <person name="Seedorf H."/>
            <person name="Daniel R."/>
        </authorList>
    </citation>
    <scope>NUCLEOTIDE SEQUENCE [LARGE SCALE GENOMIC DNA]</scope>
    <source>
        <strain evidence="2 3">DSM 11111</strain>
    </source>
</reference>
<feature type="transmembrane region" description="Helical" evidence="1">
    <location>
        <begin position="44"/>
        <end position="65"/>
    </location>
</feature>
<dbReference type="EMBL" id="LWMV01000091">
    <property type="protein sequence ID" value="KZX14457.1"/>
    <property type="molecule type" value="Genomic_DNA"/>
</dbReference>
<feature type="transmembrane region" description="Helical" evidence="1">
    <location>
        <begin position="71"/>
        <end position="90"/>
    </location>
</feature>
<gene>
    <name evidence="2" type="ORF">MBCUR_04630</name>
</gene>
<evidence type="ECO:0008006" key="4">
    <source>
        <dbReference type="Google" id="ProtNLM"/>
    </source>
</evidence>
<evidence type="ECO:0000256" key="1">
    <source>
        <dbReference type="SAM" id="Phobius"/>
    </source>
</evidence>